<evidence type="ECO:0000313" key="3">
    <source>
        <dbReference type="Proteomes" id="UP000054248"/>
    </source>
</evidence>
<dbReference type="HOGENOM" id="CLU_2741905_0_0_1"/>
<protein>
    <submittedName>
        <fullName evidence="2">Uncharacterized protein</fullName>
    </submittedName>
</protein>
<proteinExistence type="predicted"/>
<gene>
    <name evidence="2" type="ORF">M407DRAFT_115169</name>
</gene>
<dbReference type="Proteomes" id="UP000054248">
    <property type="component" value="Unassembled WGS sequence"/>
</dbReference>
<name>A0A0C3Q2R6_9AGAM</name>
<evidence type="ECO:0000313" key="2">
    <source>
        <dbReference type="EMBL" id="KIO22820.1"/>
    </source>
</evidence>
<reference evidence="2 3" key="1">
    <citation type="submission" date="2014-04" db="EMBL/GenBank/DDBJ databases">
        <authorList>
            <consortium name="DOE Joint Genome Institute"/>
            <person name="Kuo A."/>
            <person name="Girlanda M."/>
            <person name="Perotto S."/>
            <person name="Kohler A."/>
            <person name="Nagy L.G."/>
            <person name="Floudas D."/>
            <person name="Copeland A."/>
            <person name="Barry K.W."/>
            <person name="Cichocki N."/>
            <person name="Veneault-Fourrey C."/>
            <person name="LaButti K."/>
            <person name="Lindquist E.A."/>
            <person name="Lipzen A."/>
            <person name="Lundell T."/>
            <person name="Morin E."/>
            <person name="Murat C."/>
            <person name="Sun H."/>
            <person name="Tunlid A."/>
            <person name="Henrissat B."/>
            <person name="Grigoriev I.V."/>
            <person name="Hibbett D.S."/>
            <person name="Martin F."/>
            <person name="Nordberg H.P."/>
            <person name="Cantor M.N."/>
            <person name="Hua S.X."/>
        </authorList>
    </citation>
    <scope>NUCLEOTIDE SEQUENCE [LARGE SCALE GENOMIC DNA]</scope>
    <source>
        <strain evidence="2 3">MUT 4182</strain>
    </source>
</reference>
<feature type="compositionally biased region" description="Basic residues" evidence="1">
    <location>
        <begin position="62"/>
        <end position="71"/>
    </location>
</feature>
<feature type="region of interest" description="Disordered" evidence="1">
    <location>
        <begin position="42"/>
        <end position="71"/>
    </location>
</feature>
<dbReference type="EMBL" id="KN823100">
    <property type="protein sequence ID" value="KIO22820.1"/>
    <property type="molecule type" value="Genomic_DNA"/>
</dbReference>
<keyword evidence="3" id="KW-1185">Reference proteome</keyword>
<reference evidence="3" key="2">
    <citation type="submission" date="2015-01" db="EMBL/GenBank/DDBJ databases">
        <title>Evolutionary Origins and Diversification of the Mycorrhizal Mutualists.</title>
        <authorList>
            <consortium name="DOE Joint Genome Institute"/>
            <consortium name="Mycorrhizal Genomics Consortium"/>
            <person name="Kohler A."/>
            <person name="Kuo A."/>
            <person name="Nagy L.G."/>
            <person name="Floudas D."/>
            <person name="Copeland A."/>
            <person name="Barry K.W."/>
            <person name="Cichocki N."/>
            <person name="Veneault-Fourrey C."/>
            <person name="LaButti K."/>
            <person name="Lindquist E.A."/>
            <person name="Lipzen A."/>
            <person name="Lundell T."/>
            <person name="Morin E."/>
            <person name="Murat C."/>
            <person name="Riley R."/>
            <person name="Ohm R."/>
            <person name="Sun H."/>
            <person name="Tunlid A."/>
            <person name="Henrissat B."/>
            <person name="Grigoriev I.V."/>
            <person name="Hibbett D.S."/>
            <person name="Martin F."/>
        </authorList>
    </citation>
    <scope>NUCLEOTIDE SEQUENCE [LARGE SCALE GENOMIC DNA]</scope>
    <source>
        <strain evidence="3">MUT 4182</strain>
    </source>
</reference>
<accession>A0A0C3Q2R6</accession>
<dbReference type="AlphaFoldDB" id="A0A0C3Q2R6"/>
<sequence length="71" mass="8050">MLISDQLLQGFCVCKNTVIRPFVGPTLSGSLELDQNKHRCNNKKRQIESDGLNSRGKEGPVKPRRVHRTTF</sequence>
<organism evidence="2 3">
    <name type="scientific">Tulasnella calospora MUT 4182</name>
    <dbReference type="NCBI Taxonomy" id="1051891"/>
    <lineage>
        <taxon>Eukaryota</taxon>
        <taxon>Fungi</taxon>
        <taxon>Dikarya</taxon>
        <taxon>Basidiomycota</taxon>
        <taxon>Agaricomycotina</taxon>
        <taxon>Agaricomycetes</taxon>
        <taxon>Cantharellales</taxon>
        <taxon>Tulasnellaceae</taxon>
        <taxon>Tulasnella</taxon>
    </lineage>
</organism>
<evidence type="ECO:0000256" key="1">
    <source>
        <dbReference type="SAM" id="MobiDB-lite"/>
    </source>
</evidence>